<feature type="domain" description="NYN" evidence="1">
    <location>
        <begin position="8"/>
        <end position="163"/>
    </location>
</feature>
<dbReference type="PANTHER" id="PTHR35811">
    <property type="entry name" value="SLR1870 PROTEIN"/>
    <property type="match status" value="1"/>
</dbReference>
<protein>
    <submittedName>
        <fullName evidence="2">Uncharacterized conserved protein, LabA/DUF88 family</fullName>
    </submittedName>
</protein>
<dbReference type="GO" id="GO:0004540">
    <property type="term" value="F:RNA nuclease activity"/>
    <property type="evidence" value="ECO:0007669"/>
    <property type="project" value="InterPro"/>
</dbReference>
<organism evidence="2 3">
    <name type="scientific">Marininema mesophilum</name>
    <dbReference type="NCBI Taxonomy" id="1048340"/>
    <lineage>
        <taxon>Bacteria</taxon>
        <taxon>Bacillati</taxon>
        <taxon>Bacillota</taxon>
        <taxon>Bacilli</taxon>
        <taxon>Bacillales</taxon>
        <taxon>Thermoactinomycetaceae</taxon>
        <taxon>Marininema</taxon>
    </lineage>
</organism>
<evidence type="ECO:0000313" key="3">
    <source>
        <dbReference type="Proteomes" id="UP000198534"/>
    </source>
</evidence>
<sequence>MSHPERSVAILIDYENVFYGLKKYHVDPDHPEPRHNLFLRLREHYGRTNVRMMEAYADFDVLNQEISMNSLQKKHVHIHQVHGNGRGGDERKNAADIQLCLDAMDILHQIPEVDTFVIVSADQDMVPLLDRLWSRGKRVELLCLQDESWSKTARMEDFCDEVHNLFDFLHIRQFQNLSQMDRLVHDGLVQIYEWYQDPNNSGKSYGASWIRKDLIKRFGIPEEDAASLFNKLVHGRYLEPYEITVDGNIYYGYQVNMDHPQVRKVLRIAGYRVLGERATDLVE</sequence>
<dbReference type="RefSeq" id="WP_091738288.1">
    <property type="nucleotide sequence ID" value="NZ_FNNQ01000005.1"/>
</dbReference>
<dbReference type="CDD" id="cd11297">
    <property type="entry name" value="PIN_LabA-like_N_1"/>
    <property type="match status" value="1"/>
</dbReference>
<dbReference type="PANTHER" id="PTHR35811:SF1">
    <property type="entry name" value="HTH OST-TYPE DOMAIN-CONTAINING PROTEIN"/>
    <property type="match status" value="1"/>
</dbReference>
<evidence type="ECO:0000313" key="2">
    <source>
        <dbReference type="EMBL" id="SDW70462.1"/>
    </source>
</evidence>
<dbReference type="STRING" id="1048340.SAMN05444487_105175"/>
<reference evidence="2 3" key="1">
    <citation type="submission" date="2016-10" db="EMBL/GenBank/DDBJ databases">
        <authorList>
            <person name="de Groot N.N."/>
        </authorList>
    </citation>
    <scope>NUCLEOTIDE SEQUENCE [LARGE SCALE GENOMIC DNA]</scope>
    <source>
        <strain evidence="2 3">DSM 45610</strain>
    </source>
</reference>
<proteinExistence type="predicted"/>
<dbReference type="InterPro" id="IPR021139">
    <property type="entry name" value="NYN"/>
</dbReference>
<gene>
    <name evidence="2" type="ORF">SAMN05444487_105175</name>
</gene>
<evidence type="ECO:0000259" key="1">
    <source>
        <dbReference type="Pfam" id="PF01936"/>
    </source>
</evidence>
<dbReference type="Gene3D" id="3.40.50.1010">
    <property type="entry name" value="5'-nuclease"/>
    <property type="match status" value="1"/>
</dbReference>
<dbReference type="OrthoDB" id="2379772at2"/>
<accession>A0A1H2VPY0</accession>
<dbReference type="EMBL" id="FNNQ01000005">
    <property type="protein sequence ID" value="SDW70462.1"/>
    <property type="molecule type" value="Genomic_DNA"/>
</dbReference>
<dbReference type="Proteomes" id="UP000198534">
    <property type="component" value="Unassembled WGS sequence"/>
</dbReference>
<keyword evidence="3" id="KW-1185">Reference proteome</keyword>
<dbReference type="AlphaFoldDB" id="A0A1H2VPY0"/>
<name>A0A1H2VPY0_9BACL</name>
<dbReference type="Pfam" id="PF01936">
    <property type="entry name" value="NYN"/>
    <property type="match status" value="1"/>
</dbReference>